<accession>A0A8S5SNM5</accession>
<evidence type="ECO:0000313" key="1">
    <source>
        <dbReference type="EMBL" id="DAF52520.1"/>
    </source>
</evidence>
<sequence length="93" mass="10427">MNNTMISVNGFAKREYEDALEKKGVIPANVVITVEDKTIARAILELFKDKVQKTGVLRMKEIEAFARGYNELSKSIEAAWGEESEEKHGGVVR</sequence>
<protein>
    <submittedName>
        <fullName evidence="1">Uncharacterized protein</fullName>
    </submittedName>
</protein>
<organism evidence="1">
    <name type="scientific">Siphoviridae sp. ctCb814</name>
    <dbReference type="NCBI Taxonomy" id="2827808"/>
    <lineage>
        <taxon>Viruses</taxon>
        <taxon>Duplodnaviria</taxon>
        <taxon>Heunggongvirae</taxon>
        <taxon>Uroviricota</taxon>
        <taxon>Caudoviricetes</taxon>
    </lineage>
</organism>
<proteinExistence type="predicted"/>
<name>A0A8S5SNM5_9CAUD</name>
<reference evidence="1" key="1">
    <citation type="journal article" date="2021" name="Proc. Natl. Acad. Sci. U.S.A.">
        <title>A Catalog of Tens of Thousands of Viruses from Human Metagenomes Reveals Hidden Associations with Chronic Diseases.</title>
        <authorList>
            <person name="Tisza M.J."/>
            <person name="Buck C.B."/>
        </authorList>
    </citation>
    <scope>NUCLEOTIDE SEQUENCE</scope>
    <source>
        <strain evidence="1">CtCb814</strain>
    </source>
</reference>
<dbReference type="EMBL" id="BK032638">
    <property type="protein sequence ID" value="DAF52520.1"/>
    <property type="molecule type" value="Genomic_DNA"/>
</dbReference>